<comment type="caution">
    <text evidence="7">Lacks conserved residue(s) required for the propagation of feature annotation.</text>
</comment>
<accession>A0A1E4U3B8</accession>
<evidence type="ECO:0000256" key="7">
    <source>
        <dbReference type="PROSITE-ProRule" id="PRU01026"/>
    </source>
</evidence>
<feature type="binding site" evidence="7">
    <location>
        <position position="35"/>
    </location>
    <ligand>
        <name>S-adenosyl-L-methionine</name>
        <dbReference type="ChEBI" id="CHEBI:59789"/>
    </ligand>
</feature>
<feature type="binding site" evidence="7">
    <location>
        <position position="84"/>
    </location>
    <ligand>
        <name>S-adenosyl-L-methionine</name>
        <dbReference type="ChEBI" id="CHEBI:59789"/>
    </ligand>
</feature>
<dbReference type="PANTHER" id="PTHR11727:SF17">
    <property type="entry name" value="DIMETHYLADENOSINE TRANSFERASE 1, MITOCHONDRIAL"/>
    <property type="match status" value="1"/>
</dbReference>
<evidence type="ECO:0000256" key="1">
    <source>
        <dbReference type="ARBA" id="ARBA00004173"/>
    </source>
</evidence>
<dbReference type="SUPFAM" id="SSF53335">
    <property type="entry name" value="S-adenosyl-L-methionine-dependent methyltransferases"/>
    <property type="match status" value="1"/>
</dbReference>
<dbReference type="GO" id="GO:0003723">
    <property type="term" value="F:RNA binding"/>
    <property type="evidence" value="ECO:0007669"/>
    <property type="project" value="UniProtKB-UniRule"/>
</dbReference>
<dbReference type="GO" id="GO:0000179">
    <property type="term" value="F:rRNA (adenine-N6,N6-)-dimethyltransferase activity"/>
    <property type="evidence" value="ECO:0007669"/>
    <property type="project" value="UniProtKB-UniRule"/>
</dbReference>
<protein>
    <recommendedName>
        <fullName evidence="8">rRNA adenine N(6)-methyltransferase</fullName>
        <ecNumber evidence="8">2.1.1.-</ecNumber>
    </recommendedName>
</protein>
<dbReference type="GO" id="GO:0005758">
    <property type="term" value="C:mitochondrial intermembrane space"/>
    <property type="evidence" value="ECO:0007669"/>
    <property type="project" value="EnsemblFungi"/>
</dbReference>
<evidence type="ECO:0000256" key="8">
    <source>
        <dbReference type="RuleBase" id="RU362106"/>
    </source>
</evidence>
<keyword evidence="5 7" id="KW-0694">RNA-binding</keyword>
<keyword evidence="2 7" id="KW-0489">Methyltransferase</keyword>
<evidence type="ECO:0000256" key="6">
    <source>
        <dbReference type="ARBA" id="ARBA00024915"/>
    </source>
</evidence>
<dbReference type="PANTHER" id="PTHR11727">
    <property type="entry name" value="DIMETHYLADENOSINE TRANSFERASE"/>
    <property type="match status" value="1"/>
</dbReference>
<keyword evidence="10" id="KW-1185">Reference proteome</keyword>
<evidence type="ECO:0000256" key="3">
    <source>
        <dbReference type="ARBA" id="ARBA00022679"/>
    </source>
</evidence>
<sequence>MLNKGPQLSLLSFFAKSFAEKRVFYGYKTPYYDQISFDKILNKLQLDATYKPGNVKIVDVYPSLGIFSSVLNQALKPLDHIMLEPHLNYIKALNELKEYLPNSNIKILETDPFKWISFFPVYQNFDLFKNLDKNNLNPQLLLHANLNYPRGEALIMQWYGCLINRNWVQQYGNVRMLVWCAPSTAAKLVAKAGSKKRSKCSLVAETFSNTKLVAVSEDYTDSVISKDLIQEHQPVILPLYRHPTFTHPNAVKDLCLIDIHPKYVDNIQDLDAWDFVTKQLFILANNPLKAAINNLGPGAYDYTKETGALEDLWEKKPKDMTKEDFNRIAQVITNWPFRPDILADLSELESHIA</sequence>
<evidence type="ECO:0000256" key="4">
    <source>
        <dbReference type="ARBA" id="ARBA00022691"/>
    </source>
</evidence>
<evidence type="ECO:0000256" key="2">
    <source>
        <dbReference type="ARBA" id="ARBA00022603"/>
    </source>
</evidence>
<dbReference type="PROSITE" id="PS51689">
    <property type="entry name" value="SAM_RNA_A_N6_MT"/>
    <property type="match status" value="1"/>
</dbReference>
<dbReference type="AlphaFoldDB" id="A0A1E4U3B8"/>
<dbReference type="InterPro" id="IPR029063">
    <property type="entry name" value="SAM-dependent_MTases_sf"/>
</dbReference>
<evidence type="ECO:0000313" key="10">
    <source>
        <dbReference type="Proteomes" id="UP000094236"/>
    </source>
</evidence>
<dbReference type="Proteomes" id="UP000094236">
    <property type="component" value="Unassembled WGS sequence"/>
</dbReference>
<dbReference type="GO" id="GO:0006391">
    <property type="term" value="P:transcription initiation at mitochondrial promoter"/>
    <property type="evidence" value="ECO:0007669"/>
    <property type="project" value="EnsemblFungi"/>
</dbReference>
<dbReference type="InterPro" id="IPR001737">
    <property type="entry name" value="KsgA/Erm"/>
</dbReference>
<dbReference type="Gene3D" id="1.10.8.100">
    <property type="entry name" value="Ribosomal RNA adenine dimethylase-like, domain 2"/>
    <property type="match status" value="1"/>
</dbReference>
<dbReference type="GO" id="GO:0034246">
    <property type="term" value="F:mitochondrial transcription factor activity"/>
    <property type="evidence" value="ECO:0007669"/>
    <property type="project" value="EnsemblFungi"/>
</dbReference>
<dbReference type="OrthoDB" id="16079at2759"/>
<feature type="binding site" evidence="7">
    <location>
        <position position="145"/>
    </location>
    <ligand>
        <name>S-adenosyl-L-methionine</name>
        <dbReference type="ChEBI" id="CHEBI:59789"/>
    </ligand>
</feature>
<feature type="binding site" evidence="7">
    <location>
        <position position="111"/>
    </location>
    <ligand>
        <name>S-adenosyl-L-methionine</name>
        <dbReference type="ChEBI" id="CHEBI:59789"/>
    </ligand>
</feature>
<comment type="subcellular location">
    <subcellularLocation>
        <location evidence="1">Mitochondrion</location>
    </subcellularLocation>
</comment>
<dbReference type="GO" id="GO:0032786">
    <property type="term" value="P:positive regulation of DNA-templated transcription, elongation"/>
    <property type="evidence" value="ECO:0007669"/>
    <property type="project" value="EnsemblFungi"/>
</dbReference>
<dbReference type="Gene3D" id="3.40.50.150">
    <property type="entry name" value="Vaccinia Virus protein VP39"/>
    <property type="match status" value="1"/>
</dbReference>
<organism evidence="9 10">
    <name type="scientific">Pachysolen tannophilus NRRL Y-2460</name>
    <dbReference type="NCBI Taxonomy" id="669874"/>
    <lineage>
        <taxon>Eukaryota</taxon>
        <taxon>Fungi</taxon>
        <taxon>Dikarya</taxon>
        <taxon>Ascomycota</taxon>
        <taxon>Saccharomycotina</taxon>
        <taxon>Pichiomycetes</taxon>
        <taxon>Pachysolenaceae</taxon>
        <taxon>Pachysolen</taxon>
    </lineage>
</organism>
<dbReference type="GO" id="GO:0005759">
    <property type="term" value="C:mitochondrial matrix"/>
    <property type="evidence" value="ECO:0007669"/>
    <property type="project" value="EnsemblFungi"/>
</dbReference>
<name>A0A1E4U3B8_PACTA</name>
<comment type="similarity">
    <text evidence="7 8">Belongs to the class I-like SAM-binding methyltransferase superfamily. rRNA adenine N(6)-methyltransferase family.</text>
</comment>
<evidence type="ECO:0000313" key="9">
    <source>
        <dbReference type="EMBL" id="ODV98491.1"/>
    </source>
</evidence>
<comment type="function">
    <text evidence="6">Mitochondrial transcription factor that confers selective promoter recognition on the core subunit of the yeast mitochondrial RNA polymerase. Interacts with DNA in a non-specific manner.</text>
</comment>
<gene>
    <name evidence="9" type="ORF">PACTADRAFT_48241</name>
</gene>
<keyword evidence="4 7" id="KW-0949">S-adenosyl-L-methionine</keyword>
<keyword evidence="3 7" id="KW-0808">Transferase</keyword>
<dbReference type="GO" id="GO:0034245">
    <property type="term" value="C:mitochondrial DNA-directed RNA polymerase complex"/>
    <property type="evidence" value="ECO:0007669"/>
    <property type="project" value="EnsemblFungi"/>
</dbReference>
<dbReference type="EMBL" id="KV454011">
    <property type="protein sequence ID" value="ODV98491.1"/>
    <property type="molecule type" value="Genomic_DNA"/>
</dbReference>
<dbReference type="EC" id="2.1.1.-" evidence="8"/>
<dbReference type="InterPro" id="IPR023165">
    <property type="entry name" value="rRNA_Ade_diMease-like_C"/>
</dbReference>
<proteinExistence type="inferred from homology"/>
<dbReference type="Pfam" id="PF00398">
    <property type="entry name" value="RrnaAD"/>
    <property type="match status" value="1"/>
</dbReference>
<reference evidence="10" key="1">
    <citation type="submission" date="2016-05" db="EMBL/GenBank/DDBJ databases">
        <title>Comparative genomics of biotechnologically important yeasts.</title>
        <authorList>
            <consortium name="DOE Joint Genome Institute"/>
            <person name="Riley R."/>
            <person name="Haridas S."/>
            <person name="Wolfe K.H."/>
            <person name="Lopes M.R."/>
            <person name="Hittinger C.T."/>
            <person name="Goker M."/>
            <person name="Salamov A."/>
            <person name="Wisecaver J."/>
            <person name="Long T.M."/>
            <person name="Aerts A.L."/>
            <person name="Barry K."/>
            <person name="Choi C."/>
            <person name="Clum A."/>
            <person name="Coughlan A.Y."/>
            <person name="Deshpande S."/>
            <person name="Douglass A.P."/>
            <person name="Hanson S.J."/>
            <person name="Klenk H.-P."/>
            <person name="Labutti K."/>
            <person name="Lapidus A."/>
            <person name="Lindquist E."/>
            <person name="Lipzen A."/>
            <person name="Meier-Kolthoff J.P."/>
            <person name="Ohm R.A."/>
            <person name="Otillar R.P."/>
            <person name="Pangilinan J."/>
            <person name="Peng Y."/>
            <person name="Rokas A."/>
            <person name="Rosa C.A."/>
            <person name="Scheuner C."/>
            <person name="Sibirny A.A."/>
            <person name="Slot J.C."/>
            <person name="Stielow J.B."/>
            <person name="Sun H."/>
            <person name="Kurtzman C.P."/>
            <person name="Blackwell M."/>
            <person name="Grigoriev I.V."/>
            <person name="Jeffries T.W."/>
        </authorList>
    </citation>
    <scope>NUCLEOTIDE SEQUENCE [LARGE SCALE GENOMIC DNA]</scope>
    <source>
        <strain evidence="10">NRRL Y-2460</strain>
    </source>
</reference>
<dbReference type="STRING" id="669874.A0A1E4U3B8"/>
<keyword evidence="8" id="KW-0698">rRNA processing</keyword>
<evidence type="ECO:0000256" key="5">
    <source>
        <dbReference type="ARBA" id="ARBA00022884"/>
    </source>
</evidence>